<keyword evidence="6" id="KW-1185">Reference proteome</keyword>
<gene>
    <name evidence="5" type="ORF">DdX_05766</name>
</gene>
<comment type="similarity">
    <text evidence="4">Belongs to the copper transporter (Ctr) (TC 1.A.56) family. SLC31A subfamily.</text>
</comment>
<evidence type="ECO:0000256" key="4">
    <source>
        <dbReference type="RuleBase" id="RU367022"/>
    </source>
</evidence>
<keyword evidence="2 4" id="KW-1133">Transmembrane helix</keyword>
<comment type="subcellular location">
    <subcellularLocation>
        <location evidence="4">Membrane</location>
        <topology evidence="4">Multi-pass membrane protein</topology>
    </subcellularLocation>
</comment>
<feature type="transmembrane region" description="Helical" evidence="4">
    <location>
        <begin position="192"/>
        <end position="211"/>
    </location>
</feature>
<keyword evidence="1 4" id="KW-0812">Transmembrane</keyword>
<dbReference type="Pfam" id="PF04145">
    <property type="entry name" value="Ctr"/>
    <property type="match status" value="1"/>
</dbReference>
<evidence type="ECO:0000313" key="6">
    <source>
        <dbReference type="Proteomes" id="UP001201812"/>
    </source>
</evidence>
<evidence type="ECO:0000256" key="2">
    <source>
        <dbReference type="ARBA" id="ARBA00022989"/>
    </source>
</evidence>
<dbReference type="GO" id="GO:0016020">
    <property type="term" value="C:membrane"/>
    <property type="evidence" value="ECO:0007669"/>
    <property type="project" value="UniProtKB-SubCell"/>
</dbReference>
<keyword evidence="4" id="KW-0187">Copper transport</keyword>
<dbReference type="InterPro" id="IPR007274">
    <property type="entry name" value="Cop_transporter"/>
</dbReference>
<dbReference type="AlphaFoldDB" id="A0AAD4N6P6"/>
<organism evidence="5 6">
    <name type="scientific">Ditylenchus destructor</name>
    <dbReference type="NCBI Taxonomy" id="166010"/>
    <lineage>
        <taxon>Eukaryota</taxon>
        <taxon>Metazoa</taxon>
        <taxon>Ecdysozoa</taxon>
        <taxon>Nematoda</taxon>
        <taxon>Chromadorea</taxon>
        <taxon>Rhabditida</taxon>
        <taxon>Tylenchina</taxon>
        <taxon>Tylenchomorpha</taxon>
        <taxon>Sphaerularioidea</taxon>
        <taxon>Anguinidae</taxon>
        <taxon>Anguininae</taxon>
        <taxon>Ditylenchus</taxon>
    </lineage>
</organism>
<dbReference type="EMBL" id="JAKKPZ010000006">
    <property type="protein sequence ID" value="KAI1720378.1"/>
    <property type="molecule type" value="Genomic_DNA"/>
</dbReference>
<name>A0AAD4N6P6_9BILA</name>
<keyword evidence="4" id="KW-0406">Ion transport</keyword>
<evidence type="ECO:0000313" key="5">
    <source>
        <dbReference type="EMBL" id="KAI1720378.1"/>
    </source>
</evidence>
<evidence type="ECO:0000256" key="3">
    <source>
        <dbReference type="ARBA" id="ARBA00023136"/>
    </source>
</evidence>
<dbReference type="Proteomes" id="UP001201812">
    <property type="component" value="Unassembled WGS sequence"/>
</dbReference>
<evidence type="ECO:0000256" key="1">
    <source>
        <dbReference type="ARBA" id="ARBA00022692"/>
    </source>
</evidence>
<dbReference type="GO" id="GO:0005375">
    <property type="term" value="F:copper ion transmembrane transporter activity"/>
    <property type="evidence" value="ECO:0007669"/>
    <property type="project" value="UniProtKB-UniRule"/>
</dbReference>
<reference evidence="5" key="1">
    <citation type="submission" date="2022-01" db="EMBL/GenBank/DDBJ databases">
        <title>Genome Sequence Resource for Two Populations of Ditylenchus destructor, the Migratory Endoparasitic Phytonematode.</title>
        <authorList>
            <person name="Zhang H."/>
            <person name="Lin R."/>
            <person name="Xie B."/>
        </authorList>
    </citation>
    <scope>NUCLEOTIDE SEQUENCE</scope>
    <source>
        <strain evidence="5">BazhouSP</strain>
    </source>
</reference>
<comment type="caution">
    <text evidence="5">The sequence shown here is derived from an EMBL/GenBank/DDBJ whole genome shotgun (WGS) entry which is preliminary data.</text>
</comment>
<keyword evidence="4" id="KW-0186">Copper</keyword>
<proteinExistence type="inferred from homology"/>
<sequence length="242" mass="27555">MFSLPILSTFPLLPLTNGSNRRSRSFPSADIGCITHYLCDCEEDYLKLVPAPTPSLDLSNRHFHSLLLMSHRKDRSPPEESMSEHADHETGGVAHANHDMHDMQMHPMYFHFGSQVKVLFQFWDVTSPIGIILTCIVIIIGCFCMEFVRYFRLYRKKQRLSQQNQEPQNARRIDSSVIGDGLLHAVQLTLSYMLMLIFMTFNVWLCGAVIVGEVLSRIVLSVFFPQLEKINEALASTETCCG</sequence>
<keyword evidence="4" id="KW-0813">Transport</keyword>
<keyword evidence="3 4" id="KW-0472">Membrane</keyword>
<feature type="transmembrane region" description="Helical" evidence="4">
    <location>
        <begin position="129"/>
        <end position="151"/>
    </location>
</feature>
<dbReference type="PANTHER" id="PTHR12483">
    <property type="entry name" value="SOLUTE CARRIER FAMILY 31 COPPER TRANSPORTERS"/>
    <property type="match status" value="1"/>
</dbReference>
<dbReference type="PANTHER" id="PTHR12483:SF30">
    <property type="entry name" value="COPPER TRANSPORT PROTEIN"/>
    <property type="match status" value="1"/>
</dbReference>
<protein>
    <recommendedName>
        <fullName evidence="4">Copper transport protein</fullName>
    </recommendedName>
</protein>
<accession>A0AAD4N6P6</accession>